<dbReference type="InterPro" id="IPR010918">
    <property type="entry name" value="PurM-like_C_dom"/>
</dbReference>
<sequence length="1378" mass="154021">MTMGSQGIFLYSFPTSRFTPQESILLENLRNGDYKLPDDFRVEVEDAFMVVINNLLLDTPVAHRYKIKLLRAVRNIIKGSSDETYVPFQRSDGTNTFYFMYGPNVHDVPTTLSDDLKNLVSTSLFSNPSKYFSIDRIEKVRILILNGELNRLAPFHVELIQNILCNKVTEVQPLDLEKYEPREVYRFDNFTGSVGPDEIQLWFEGDGNRAQGIKQDVIHTSDLFQVIGFNDTGRMFLGFKCDEADHWFISAIAEDGGIRPDSTGVMGSERETYESSTGLAFVNANIDHGHNQLSVLRNLTNKLPTALPIAAHVGILYHTPPQFQNLDGEYTVQVEDMMVQKFIECHTSAFTSAGVPTCLGFTRFSSIFKEDVPISYTGTVCTGPADRFEFVSITQDTLKVVEKSGDSLKVFQLGAFDYKLMSKGDGLLQHMDSGRDVVILLSMLYNLTREFDTTQIYGIFGNKNWNCLNIDKLSQACGDKCGIEIEHSNLPLETQRALKRWSPRNMEHNHKVIESSWLHIVSRAVYITIRDSSDQVTSRRLKMMCRAFGCPVLFLGKLTNSVNDIIVSGMFHDVPTNITFRKTMLTKGSDERFNPVRWEAPRGIGASSAIGYKGDAKSLLLTILQHPTVGCKKHLVYHMDRCGNGRIAQQQGVGPFDIPISDYCVQILNLVPPVEQSTYWTELHDHLYDIFDDYNENAMDGGISRNVFQYSWEYGLTIQVPDDNKIYYEPNLWAVCSALGEQNVITQIDAKAGVAWSITEALLNLSLSPMDTLEHVIVTMTFGWPLVRNVKADLKDAISFAKDFCAKLGVSFEVDTCKQVKNTGKGSAGSRCIMACASSPCMLPARKITPALSTKGSHLLHISLTNSITSTGSIYTEITDKSFGVESLVLSPQSLRKILLFLIELKKEGVIISGHDISDGGMFACIAEMVIAGAKQVKITLPSDTKVEEFLCSQTPGIIIEVLPEHSKTVVSQAETIGVLCKVIGSVISGRSPGLDIVHGSTSLMKFSLKQLQTNWEFYSNKQNLLFRNEGEENLDDSVYGNYEMVLPMDVFYISALPDERHQVTVYLLPGCNRPDALLAALTGSGFNPRIISTTGQKTLDMPHDTLSDPTTVGVIIYGTPNTLDIESGMNAMSQFVLRNKHIHRDLYNIVKKRGRFSLAIGPMACKLLFDSRIISYKHGEGSVPKLVQNASGRYESRWLNFHIPRDTKAVALHDLKGCVLPCWAQGTHLGFGHVDPKVFEEMEERGQIASLFHGQRVQDGPATRYPLNPSEGYSYAGLCSEDGRHLAILYDPCLAFHASQWQYVNIKNVDTFVSPWKMMFYRLRLWSVAVRNGADVHSRNDIDPQHRFATAARDFPFIDLRGAIPAAAEQVPNMFIP</sequence>
<dbReference type="EMBL" id="AF478169">
    <property type="protein sequence ID" value="AAM22110.1"/>
    <property type="molecule type" value="Genomic_DNA"/>
</dbReference>
<comment type="subcellular location">
    <subcellularLocation>
        <location evidence="1">Virion tegument</location>
    </subcellularLocation>
</comment>
<evidence type="ECO:0000256" key="3">
    <source>
        <dbReference type="ARBA" id="ARBA00022844"/>
    </source>
</evidence>
<name>Q8JYD7_9GAMA</name>
<reference evidence="5 6" key="4">
    <citation type="journal article" date="2007" name="J. Virol.">
        <title>Identification of novel rodent herpesviruses, including the first gammaherpesvirus of Mus musculus.</title>
        <authorList>
            <person name="Ehlers B."/>
            <person name="Kuchler J."/>
            <person name="Yasmum N."/>
            <person name="Dural G."/>
            <person name="Voigt S."/>
            <person name="Schmidt-Chanasit J."/>
            <person name="Jakel T."/>
            <person name="Matuschka F.R."/>
            <person name="Richter D."/>
            <person name="Essbauer S."/>
            <person name="Hughes D.J."/>
            <person name="Summers C."/>
            <person name="Bennett M."/>
            <person name="Stewart J.P."/>
            <person name="Ulrich R.G."/>
        </authorList>
    </citation>
    <scope>NUCLEOTIDE SEQUENCE [LARGE SCALE GENOMIC DNA]</scope>
    <source>
        <strain evidence="5">Sample #56</strain>
    </source>
</reference>
<dbReference type="Pfam" id="PF02769">
    <property type="entry name" value="AIRS_C"/>
    <property type="match status" value="1"/>
</dbReference>
<keyword evidence="2" id="KW-0920">Virion tegument</keyword>
<reference evidence="5 6" key="3">
    <citation type="journal article" date="2002" name="Virology">
        <title>Sequence analysis of the genome of porcine lymphotropic herpesvirus 1 and gene expression during posttransplant lymphoproliferative disease of pigs.</title>
        <authorList>
            <person name="Goltz M."/>
            <person name="Ericsson T."/>
            <person name="Patience C."/>
            <person name="Huang C.A."/>
            <person name="Noack S."/>
            <person name="Sachs D.H."/>
            <person name="Ehlers B."/>
        </authorList>
    </citation>
    <scope>NUCLEOTIDE SEQUENCE [LARGE SCALE GENOMIC DNA]</scope>
    <source>
        <strain evidence="5">Sample #56</strain>
    </source>
</reference>
<evidence type="ECO:0000259" key="4">
    <source>
        <dbReference type="Pfam" id="PF02769"/>
    </source>
</evidence>
<dbReference type="PANTHER" id="PTHR10099">
    <property type="entry name" value="PHOSPHORIBOSYLFORMYLGLYCINAMIDINE SYNTHASE"/>
    <property type="match status" value="1"/>
</dbReference>
<dbReference type="Gene3D" id="3.40.50.880">
    <property type="match status" value="1"/>
</dbReference>
<dbReference type="GeneID" id="37616202"/>
<dbReference type="GO" id="GO:0006164">
    <property type="term" value="P:purine nucleotide biosynthetic process"/>
    <property type="evidence" value="ECO:0007669"/>
    <property type="project" value="TreeGrafter"/>
</dbReference>
<keyword evidence="6" id="KW-1185">Reference proteome</keyword>
<dbReference type="SUPFAM" id="SSF55326">
    <property type="entry name" value="PurM N-terminal domain-like"/>
    <property type="match status" value="1"/>
</dbReference>
<evidence type="ECO:0000313" key="5">
    <source>
        <dbReference type="EMBL" id="AAM22110.1"/>
    </source>
</evidence>
<dbReference type="GO" id="GO:0043657">
    <property type="term" value="C:host cell"/>
    <property type="evidence" value="ECO:0007669"/>
    <property type="project" value="GOC"/>
</dbReference>
<dbReference type="InterPro" id="IPR036921">
    <property type="entry name" value="PurM-like_N_sf"/>
</dbReference>
<dbReference type="SMART" id="SM01211">
    <property type="entry name" value="GATase_5"/>
    <property type="match status" value="1"/>
</dbReference>
<dbReference type="NCBIfam" id="TIGR01739">
    <property type="entry name" value="tegu_FGAM_synt"/>
    <property type="match status" value="1"/>
</dbReference>
<evidence type="ECO:0000313" key="6">
    <source>
        <dbReference type="Proteomes" id="UP000243075"/>
    </source>
</evidence>
<dbReference type="Pfam" id="PF13507">
    <property type="entry name" value="GATase_5"/>
    <property type="match status" value="1"/>
</dbReference>
<dbReference type="Gene3D" id="3.30.1330.10">
    <property type="entry name" value="PurM-like, N-terminal domain"/>
    <property type="match status" value="1"/>
</dbReference>
<evidence type="ECO:0000256" key="2">
    <source>
        <dbReference type="ARBA" id="ARBA00022580"/>
    </source>
</evidence>
<proteinExistence type="predicted"/>
<dbReference type="GO" id="GO:0004642">
    <property type="term" value="F:phosphoribosylformylglycinamidine synthase activity"/>
    <property type="evidence" value="ECO:0007669"/>
    <property type="project" value="TreeGrafter"/>
</dbReference>
<reference evidence="5 6" key="1">
    <citation type="journal article" date="1999" name="J. Gen. Virol.">
        <title>Detection of two novel porcine herpesviruses with high similarity to gammaherpesviruses.</title>
        <authorList>
            <person name="Ehlers B."/>
            <person name="Ulrich S."/>
            <person name="Goltz M."/>
        </authorList>
    </citation>
    <scope>NUCLEOTIDE SEQUENCE [LARGE SCALE GENOMIC DNA]</scope>
    <source>
        <strain evidence="5">Sample #56</strain>
    </source>
</reference>
<dbReference type="InterPro" id="IPR029062">
    <property type="entry name" value="Class_I_gatase-like"/>
</dbReference>
<protein>
    <submittedName>
        <fullName evidence="5">Tegument protein/v-FGAM-synthase</fullName>
    </submittedName>
</protein>
<feature type="domain" description="PurM-like C-terminal" evidence="4">
    <location>
        <begin position="889"/>
        <end position="995"/>
    </location>
</feature>
<dbReference type="KEGG" id="vg:37616202"/>
<keyword evidence="3" id="KW-0946">Virion</keyword>
<dbReference type="GO" id="GO:0019033">
    <property type="term" value="C:viral tegument"/>
    <property type="evidence" value="ECO:0007669"/>
    <property type="project" value="UniProtKB-SubCell"/>
</dbReference>
<dbReference type="SUPFAM" id="SSF52317">
    <property type="entry name" value="Class I glutamine amidotransferase-like"/>
    <property type="match status" value="1"/>
</dbReference>
<dbReference type="SUPFAM" id="SSF56042">
    <property type="entry name" value="PurM C-terminal domain-like"/>
    <property type="match status" value="1"/>
</dbReference>
<evidence type="ECO:0000256" key="1">
    <source>
        <dbReference type="ARBA" id="ARBA00004535"/>
    </source>
</evidence>
<organism evidence="5 6">
    <name type="scientific">Suid gammaherpesvirus 3</name>
    <dbReference type="NCBI Taxonomy" id="1960249"/>
    <lineage>
        <taxon>Viruses</taxon>
        <taxon>Duplodnaviria</taxon>
        <taxon>Heunggongvirae</taxon>
        <taxon>Peploviricota</taxon>
        <taxon>Herviviricetes</taxon>
        <taxon>Herpesvirales</taxon>
        <taxon>Orthoherpesviridae</taxon>
        <taxon>Gammaherpesvirinae</taxon>
        <taxon>Macavirus</taxon>
        <taxon>Macavirus suidgamma3</taxon>
    </lineage>
</organism>
<dbReference type="GO" id="GO:0075733">
    <property type="term" value="P:intracellular transport of virus"/>
    <property type="evidence" value="ECO:0007669"/>
    <property type="project" value="InterPro"/>
</dbReference>
<dbReference type="Gene3D" id="3.90.650.10">
    <property type="entry name" value="PurM-like C-terminal domain"/>
    <property type="match status" value="1"/>
</dbReference>
<dbReference type="PANTHER" id="PTHR10099:SF1">
    <property type="entry name" value="PHOSPHORIBOSYLFORMYLGLYCINAMIDINE SYNTHASE"/>
    <property type="match status" value="1"/>
</dbReference>
<reference evidence="5 6" key="2">
    <citation type="journal article" date="1999" name="J. Gen. Virol.">
        <title>Characterization of the DNA polymerase loci of the novel porcine lymphotropic herpesviruses 1 and 2 in domestic and feral pigs.</title>
        <authorList>
            <person name="Ulrich S."/>
            <person name="Goltz M."/>
            <person name="Ehlers B."/>
        </authorList>
    </citation>
    <scope>NUCLEOTIDE SEQUENCE [LARGE SCALE GENOMIC DNA]</scope>
    <source>
        <strain evidence="5">Sample #56</strain>
    </source>
</reference>
<dbReference type="InterPro" id="IPR010077">
    <property type="entry name" value="Herpes_virus_tegument"/>
</dbReference>
<dbReference type="RefSeq" id="YP_009505334.1">
    <property type="nucleotide sequence ID" value="NC_038264.1"/>
</dbReference>
<accession>Q8JYD7</accession>
<dbReference type="Proteomes" id="UP000243075">
    <property type="component" value="Segment"/>
</dbReference>
<dbReference type="InterPro" id="IPR036676">
    <property type="entry name" value="PurM-like_C_sf"/>
</dbReference>